<name>B0SZR1_CAUSK</name>
<dbReference type="STRING" id="366602.Caul_2857"/>
<dbReference type="KEGG" id="cak:Caul_2857"/>
<dbReference type="AlphaFoldDB" id="B0SZR1"/>
<evidence type="ECO:0000313" key="4">
    <source>
        <dbReference type="EMBL" id="ABZ71984.1"/>
    </source>
</evidence>
<dbReference type="eggNOG" id="COG0071">
    <property type="taxonomic scope" value="Bacteria"/>
</dbReference>
<feature type="domain" description="SHSP" evidence="3">
    <location>
        <begin position="45"/>
        <end position="157"/>
    </location>
</feature>
<organism evidence="4">
    <name type="scientific">Caulobacter sp. (strain K31)</name>
    <dbReference type="NCBI Taxonomy" id="366602"/>
    <lineage>
        <taxon>Bacteria</taxon>
        <taxon>Pseudomonadati</taxon>
        <taxon>Pseudomonadota</taxon>
        <taxon>Alphaproteobacteria</taxon>
        <taxon>Caulobacterales</taxon>
        <taxon>Caulobacteraceae</taxon>
        <taxon>Caulobacter</taxon>
    </lineage>
</organism>
<dbReference type="EMBL" id="CP000927">
    <property type="protein sequence ID" value="ABZ71984.1"/>
    <property type="molecule type" value="Genomic_DNA"/>
</dbReference>
<dbReference type="OrthoDB" id="9808910at2"/>
<dbReference type="InterPro" id="IPR002068">
    <property type="entry name" value="A-crystallin/Hsp20_dom"/>
</dbReference>
<dbReference type="Pfam" id="PF00011">
    <property type="entry name" value="HSP20"/>
    <property type="match status" value="1"/>
</dbReference>
<dbReference type="InterPro" id="IPR031107">
    <property type="entry name" value="Small_HSP"/>
</dbReference>
<dbReference type="SUPFAM" id="SSF49764">
    <property type="entry name" value="HSP20-like chaperones"/>
    <property type="match status" value="1"/>
</dbReference>
<dbReference type="HOGENOM" id="CLU_046737_12_0_5"/>
<evidence type="ECO:0000256" key="1">
    <source>
        <dbReference type="PROSITE-ProRule" id="PRU00285"/>
    </source>
</evidence>
<dbReference type="CDD" id="cd06464">
    <property type="entry name" value="ACD_sHsps-like"/>
    <property type="match status" value="1"/>
</dbReference>
<keyword evidence="4" id="KW-0346">Stress response</keyword>
<accession>B0SZR1</accession>
<dbReference type="InterPro" id="IPR008978">
    <property type="entry name" value="HSP20-like_chaperone"/>
</dbReference>
<dbReference type="PROSITE" id="PS01031">
    <property type="entry name" value="SHSP"/>
    <property type="match status" value="1"/>
</dbReference>
<evidence type="ECO:0000259" key="3">
    <source>
        <dbReference type="PROSITE" id="PS01031"/>
    </source>
</evidence>
<protein>
    <submittedName>
        <fullName evidence="4">Heat shock protein Hsp20</fullName>
    </submittedName>
</protein>
<dbReference type="Gene3D" id="2.60.40.790">
    <property type="match status" value="1"/>
</dbReference>
<evidence type="ECO:0000256" key="2">
    <source>
        <dbReference type="RuleBase" id="RU003616"/>
    </source>
</evidence>
<proteinExistence type="inferred from homology"/>
<comment type="similarity">
    <text evidence="1 2">Belongs to the small heat shock protein (HSP20) family.</text>
</comment>
<sequence length="158" mass="17299">MNAPSQVPVKHAAAQTRAVPSLFGSLQREIDRLFDDFSPSFATGRDLSELRCRMDLAETKEGFELTVEVPGLDEKDVQVTVSDGQLTVTGEKKFETEQKDKTYRLVERGYGSFSRSIALPAGVKEDDIKATLDKGVLKVVVPTPDKSEPKKIAVTKAG</sequence>
<dbReference type="PANTHER" id="PTHR11527">
    <property type="entry name" value="HEAT-SHOCK PROTEIN 20 FAMILY MEMBER"/>
    <property type="match status" value="1"/>
</dbReference>
<gene>
    <name evidence="4" type="ordered locus">Caul_2857</name>
</gene>
<reference evidence="4" key="1">
    <citation type="submission" date="2008-01" db="EMBL/GenBank/DDBJ databases">
        <title>Complete sequence of chromosome of Caulobacter sp. K31.</title>
        <authorList>
            <consortium name="US DOE Joint Genome Institute"/>
            <person name="Copeland A."/>
            <person name="Lucas S."/>
            <person name="Lapidus A."/>
            <person name="Barry K."/>
            <person name="Glavina del Rio T."/>
            <person name="Dalin E."/>
            <person name="Tice H."/>
            <person name="Pitluck S."/>
            <person name="Bruce D."/>
            <person name="Goodwin L."/>
            <person name="Thompson L.S."/>
            <person name="Brettin T."/>
            <person name="Detter J.C."/>
            <person name="Han C."/>
            <person name="Schmutz J."/>
            <person name="Larimer F."/>
            <person name="Land M."/>
            <person name="Hauser L."/>
            <person name="Kyrpides N."/>
            <person name="Kim E."/>
            <person name="Stephens C."/>
            <person name="Richardson P."/>
        </authorList>
    </citation>
    <scope>NUCLEOTIDE SEQUENCE [LARGE SCALE GENOMIC DNA]</scope>
    <source>
        <strain evidence="4">K31</strain>
    </source>
</reference>